<accession>A0A081NWM5</accession>
<dbReference type="InterPro" id="IPR010359">
    <property type="entry name" value="IrrE_HExxH"/>
</dbReference>
<dbReference type="eggNOG" id="COG2856">
    <property type="taxonomic scope" value="Bacteria"/>
</dbReference>
<dbReference type="OrthoDB" id="2417909at2"/>
<gene>
    <name evidence="2" type="ORF">ET33_21090</name>
</gene>
<dbReference type="EMBL" id="JNVM01000031">
    <property type="protein sequence ID" value="KEQ22848.1"/>
    <property type="molecule type" value="Genomic_DNA"/>
</dbReference>
<keyword evidence="3" id="KW-1185">Reference proteome</keyword>
<proteinExistence type="predicted"/>
<protein>
    <recommendedName>
        <fullName evidence="1">IrrE N-terminal-like domain-containing protein</fullName>
    </recommendedName>
</protein>
<dbReference type="Proteomes" id="UP000028123">
    <property type="component" value="Unassembled WGS sequence"/>
</dbReference>
<name>A0A081NWM5_9BACL</name>
<evidence type="ECO:0000313" key="2">
    <source>
        <dbReference type="EMBL" id="KEQ22848.1"/>
    </source>
</evidence>
<evidence type="ECO:0000259" key="1">
    <source>
        <dbReference type="Pfam" id="PF06114"/>
    </source>
</evidence>
<feature type="domain" description="IrrE N-terminal-like" evidence="1">
    <location>
        <begin position="52"/>
        <end position="152"/>
    </location>
</feature>
<organism evidence="2 3">
    <name type="scientific">Paenibacillus tyrfis</name>
    <dbReference type="NCBI Taxonomy" id="1501230"/>
    <lineage>
        <taxon>Bacteria</taxon>
        <taxon>Bacillati</taxon>
        <taxon>Bacillota</taxon>
        <taxon>Bacilli</taxon>
        <taxon>Bacillales</taxon>
        <taxon>Paenibacillaceae</taxon>
        <taxon>Paenibacillus</taxon>
    </lineage>
</organism>
<comment type="caution">
    <text evidence="2">The sequence shown here is derived from an EMBL/GenBank/DDBJ whole genome shotgun (WGS) entry which is preliminary data.</text>
</comment>
<reference evidence="2 3" key="1">
    <citation type="submission" date="2014-06" db="EMBL/GenBank/DDBJ databases">
        <title>Draft genome sequence of Paenibacillus sp. MSt1.</title>
        <authorList>
            <person name="Aw Y.K."/>
            <person name="Ong K.S."/>
            <person name="Gan H.M."/>
            <person name="Lee S.M."/>
        </authorList>
    </citation>
    <scope>NUCLEOTIDE SEQUENCE [LARGE SCALE GENOMIC DNA]</scope>
    <source>
        <strain evidence="2 3">MSt1</strain>
    </source>
</reference>
<dbReference type="AlphaFoldDB" id="A0A081NWM5"/>
<evidence type="ECO:0000313" key="3">
    <source>
        <dbReference type="Proteomes" id="UP000028123"/>
    </source>
</evidence>
<sequence length="202" mass="24271">MNLNLSMYKQSDLEKWINKSYRDNCIHYASDMDIERIANIFNVAICKTKEESRAMWDDEFAVIMLNSNFDEPERREAFFHELCHPLRHVGSQHHIPKSLMELQEIQAAHFQLYAAMPVYMLVEFKDINHRPTYIKVLAEEFKLPIPFVQKRIDQVERRINQERSHQNFIAHITPVQIRFEYMPETLHILEKLRTIQAKKRMV</sequence>
<dbReference type="RefSeq" id="WP_036690141.1">
    <property type="nucleotide sequence ID" value="NZ_JNVM01000031.1"/>
</dbReference>
<dbReference type="Pfam" id="PF06114">
    <property type="entry name" value="Peptidase_M78"/>
    <property type="match status" value="1"/>
</dbReference>